<feature type="domain" description="UspA" evidence="1">
    <location>
        <begin position="2"/>
        <end position="140"/>
    </location>
</feature>
<dbReference type="PRINTS" id="PR01438">
    <property type="entry name" value="UNVRSLSTRESS"/>
</dbReference>
<gene>
    <name evidence="2" type="ORF">UFOPK1835_01317</name>
</gene>
<dbReference type="CDD" id="cd23659">
    <property type="entry name" value="USP_At3g01520-like"/>
    <property type="match status" value="1"/>
</dbReference>
<organism evidence="2">
    <name type="scientific">freshwater metagenome</name>
    <dbReference type="NCBI Taxonomy" id="449393"/>
    <lineage>
        <taxon>unclassified sequences</taxon>
        <taxon>metagenomes</taxon>
        <taxon>ecological metagenomes</taxon>
    </lineage>
</organism>
<dbReference type="PANTHER" id="PTHR46553">
    <property type="entry name" value="ADENINE NUCLEOTIDE ALPHA HYDROLASES-LIKE SUPERFAMILY PROTEIN"/>
    <property type="match status" value="1"/>
</dbReference>
<evidence type="ECO:0000259" key="1">
    <source>
        <dbReference type="Pfam" id="PF00582"/>
    </source>
</evidence>
<reference evidence="2" key="1">
    <citation type="submission" date="2020-05" db="EMBL/GenBank/DDBJ databases">
        <authorList>
            <person name="Chiriac C."/>
            <person name="Salcher M."/>
            <person name="Ghai R."/>
            <person name="Kavagutti S V."/>
        </authorList>
    </citation>
    <scope>NUCLEOTIDE SEQUENCE</scope>
</reference>
<dbReference type="Pfam" id="PF00582">
    <property type="entry name" value="Usp"/>
    <property type="match status" value="1"/>
</dbReference>
<dbReference type="SUPFAM" id="SSF52402">
    <property type="entry name" value="Adenine nucleotide alpha hydrolases-like"/>
    <property type="match status" value="1"/>
</dbReference>
<proteinExistence type="predicted"/>
<sequence length="142" mass="14661">MNKIVVGVDSSKGSRAALRWAHREAVIRSCELEVVMVWQFPITTTLPAFGAMPAPEDFSEETERALVSAIAEEGIVATDEAPVTILVAEGAAAAALLDAAKDADLLVVGSRGHGGFAGLLLGSVSQQCVTHAPCPVVVVPAN</sequence>
<name>A0A6J6HNH5_9ZZZZ</name>
<dbReference type="EMBL" id="CAEZUP010000057">
    <property type="protein sequence ID" value="CAB4614660.1"/>
    <property type="molecule type" value="Genomic_DNA"/>
</dbReference>
<dbReference type="InterPro" id="IPR014729">
    <property type="entry name" value="Rossmann-like_a/b/a_fold"/>
</dbReference>
<dbReference type="AlphaFoldDB" id="A0A6J6HNH5"/>
<dbReference type="Gene3D" id="3.40.50.620">
    <property type="entry name" value="HUPs"/>
    <property type="match status" value="1"/>
</dbReference>
<protein>
    <submittedName>
        <fullName evidence="2">Unannotated protein</fullName>
    </submittedName>
</protein>
<dbReference type="InterPro" id="IPR006016">
    <property type="entry name" value="UspA"/>
</dbReference>
<evidence type="ECO:0000313" key="2">
    <source>
        <dbReference type="EMBL" id="CAB4614660.1"/>
    </source>
</evidence>
<dbReference type="InterPro" id="IPR006015">
    <property type="entry name" value="Universal_stress_UspA"/>
</dbReference>
<accession>A0A6J6HNH5</accession>
<dbReference type="PANTHER" id="PTHR46553:SF3">
    <property type="entry name" value="ADENINE NUCLEOTIDE ALPHA HYDROLASES-LIKE SUPERFAMILY PROTEIN"/>
    <property type="match status" value="1"/>
</dbReference>